<keyword evidence="2" id="KW-1185">Reference proteome</keyword>
<protein>
    <submittedName>
        <fullName evidence="1">Uncharacterized protein</fullName>
    </submittedName>
</protein>
<proteinExistence type="predicted"/>
<dbReference type="Proteomes" id="UP001153332">
    <property type="component" value="Unassembled WGS sequence"/>
</dbReference>
<reference evidence="1" key="1">
    <citation type="submission" date="2022-12" db="EMBL/GenBank/DDBJ databases">
        <title>Genome Sequence of Lasiodiplodia mahajangana.</title>
        <authorList>
            <person name="Buettner E."/>
        </authorList>
    </citation>
    <scope>NUCLEOTIDE SEQUENCE</scope>
    <source>
        <strain evidence="1">VT137</strain>
    </source>
</reference>
<evidence type="ECO:0000313" key="1">
    <source>
        <dbReference type="EMBL" id="KAJ8130494.1"/>
    </source>
</evidence>
<gene>
    <name evidence="1" type="ORF">O1611_g3133</name>
</gene>
<sequence>MLELQCPILESDHLSSPLIWTRVKAPNGRSVQIAPFPAGHLGHISDNLDQHPSITSDSLNLPNFLDPSFRLEGGHDFSSFLLPSQIFGTDWPRAEPLLSECLIQPPMTADESGEKAKELSQNVGYVIGDLKQLSACKVLDSQVCPDPGCGYKAKTRRDVNRHYQSVHKKTMSFYCHWPGCPRGLVGWYRKDLRDRHARTAHKNGKQRSPSTSKPDPDSKIGDGDKESLSSNECMEDSKREGPVRSTRGRTTGAQEQAHLFLMPRVDTSQTVQDFAELFFKY</sequence>
<accession>A0ACC2JT30</accession>
<organism evidence="1 2">
    <name type="scientific">Lasiodiplodia mahajangana</name>
    <dbReference type="NCBI Taxonomy" id="1108764"/>
    <lineage>
        <taxon>Eukaryota</taxon>
        <taxon>Fungi</taxon>
        <taxon>Dikarya</taxon>
        <taxon>Ascomycota</taxon>
        <taxon>Pezizomycotina</taxon>
        <taxon>Dothideomycetes</taxon>
        <taxon>Dothideomycetes incertae sedis</taxon>
        <taxon>Botryosphaeriales</taxon>
        <taxon>Botryosphaeriaceae</taxon>
        <taxon>Lasiodiplodia</taxon>
    </lineage>
</organism>
<name>A0ACC2JT30_9PEZI</name>
<evidence type="ECO:0000313" key="2">
    <source>
        <dbReference type="Proteomes" id="UP001153332"/>
    </source>
</evidence>
<dbReference type="EMBL" id="JAPUUL010000486">
    <property type="protein sequence ID" value="KAJ8130494.1"/>
    <property type="molecule type" value="Genomic_DNA"/>
</dbReference>
<comment type="caution">
    <text evidence="1">The sequence shown here is derived from an EMBL/GenBank/DDBJ whole genome shotgun (WGS) entry which is preliminary data.</text>
</comment>